<accession>A0A8X6G4T3</accession>
<evidence type="ECO:0000313" key="2">
    <source>
        <dbReference type="Proteomes" id="UP000887116"/>
    </source>
</evidence>
<name>A0A8X6G4T3_TRICU</name>
<sequence length="68" mass="7652">MSHLMRVNHEKHFTCDIAKRSHSMVPGHMPESGIPSSSQMRLVGNVEAERVIFKVVIKISAQKVGFCF</sequence>
<reference evidence="1" key="1">
    <citation type="submission" date="2020-07" db="EMBL/GenBank/DDBJ databases">
        <title>Multicomponent nature underlies the extraordinary mechanical properties of spider dragline silk.</title>
        <authorList>
            <person name="Kono N."/>
            <person name="Nakamura H."/>
            <person name="Mori M."/>
            <person name="Yoshida Y."/>
            <person name="Ohtoshi R."/>
            <person name="Malay A.D."/>
            <person name="Moran D.A.P."/>
            <person name="Tomita M."/>
            <person name="Numata K."/>
            <person name="Arakawa K."/>
        </authorList>
    </citation>
    <scope>NUCLEOTIDE SEQUENCE</scope>
</reference>
<dbReference type="Proteomes" id="UP000887116">
    <property type="component" value="Unassembled WGS sequence"/>
</dbReference>
<comment type="caution">
    <text evidence="1">The sequence shown here is derived from an EMBL/GenBank/DDBJ whole genome shotgun (WGS) entry which is preliminary data.</text>
</comment>
<evidence type="ECO:0000313" key="1">
    <source>
        <dbReference type="EMBL" id="GFQ95652.1"/>
    </source>
</evidence>
<keyword evidence="2" id="KW-1185">Reference proteome</keyword>
<protein>
    <submittedName>
        <fullName evidence="1">Uncharacterized protein</fullName>
    </submittedName>
</protein>
<dbReference type="OrthoDB" id="10430027at2759"/>
<dbReference type="EMBL" id="BMAO01004601">
    <property type="protein sequence ID" value="GFQ95652.1"/>
    <property type="molecule type" value="Genomic_DNA"/>
</dbReference>
<proteinExistence type="predicted"/>
<gene>
    <name evidence="1" type="ORF">TNCT_49611</name>
</gene>
<dbReference type="AlphaFoldDB" id="A0A8X6G4T3"/>
<organism evidence="1 2">
    <name type="scientific">Trichonephila clavata</name>
    <name type="common">Joro spider</name>
    <name type="synonym">Nephila clavata</name>
    <dbReference type="NCBI Taxonomy" id="2740835"/>
    <lineage>
        <taxon>Eukaryota</taxon>
        <taxon>Metazoa</taxon>
        <taxon>Ecdysozoa</taxon>
        <taxon>Arthropoda</taxon>
        <taxon>Chelicerata</taxon>
        <taxon>Arachnida</taxon>
        <taxon>Araneae</taxon>
        <taxon>Araneomorphae</taxon>
        <taxon>Entelegynae</taxon>
        <taxon>Araneoidea</taxon>
        <taxon>Nephilidae</taxon>
        <taxon>Trichonephila</taxon>
    </lineage>
</organism>